<evidence type="ECO:0000313" key="3">
    <source>
        <dbReference type="Proteomes" id="UP001216390"/>
    </source>
</evidence>
<feature type="region of interest" description="Disordered" evidence="1">
    <location>
        <begin position="1"/>
        <end position="60"/>
    </location>
</feature>
<dbReference type="Proteomes" id="UP001216390">
    <property type="component" value="Chromosome"/>
</dbReference>
<dbReference type="RefSeq" id="WP_272735288.1">
    <property type="nucleotide sequence ID" value="NZ_CP116942.1"/>
</dbReference>
<proteinExistence type="predicted"/>
<dbReference type="EMBL" id="CP116942">
    <property type="protein sequence ID" value="WCO65761.1"/>
    <property type="molecule type" value="Genomic_DNA"/>
</dbReference>
<organism evidence="2 3">
    <name type="scientific">Iamia majanohamensis</name>
    <dbReference type="NCBI Taxonomy" id="467976"/>
    <lineage>
        <taxon>Bacteria</taxon>
        <taxon>Bacillati</taxon>
        <taxon>Actinomycetota</taxon>
        <taxon>Acidimicrobiia</taxon>
        <taxon>Acidimicrobiales</taxon>
        <taxon>Iamiaceae</taxon>
        <taxon>Iamia</taxon>
    </lineage>
</organism>
<keyword evidence="3" id="KW-1185">Reference proteome</keyword>
<sequence length="85" mass="9328">MIRRTPDHDSALATHTRLHHDAGLRPPALDPHGPDTAPSPMRAEVPGPIHEPNKPGDEAVDAQVREIQARLDRLETHGQSRSIGR</sequence>
<evidence type="ECO:0000256" key="1">
    <source>
        <dbReference type="SAM" id="MobiDB-lite"/>
    </source>
</evidence>
<evidence type="ECO:0000313" key="2">
    <source>
        <dbReference type="EMBL" id="WCO65761.1"/>
    </source>
</evidence>
<dbReference type="KEGG" id="ima:PO878_14750"/>
<reference evidence="2" key="1">
    <citation type="submission" date="2023-01" db="EMBL/GenBank/DDBJ databases">
        <title>The diversity of Class Acidimicrobiia in South China Sea sediment environments and the proposal of Iamia marina sp. nov., a novel species of the genus Iamia.</title>
        <authorList>
            <person name="He Y."/>
            <person name="Tian X."/>
        </authorList>
    </citation>
    <scope>NUCLEOTIDE SEQUENCE</scope>
    <source>
        <strain evidence="2">DSM 19957</strain>
    </source>
</reference>
<feature type="compositionally biased region" description="Basic and acidic residues" evidence="1">
    <location>
        <begin position="51"/>
        <end position="60"/>
    </location>
</feature>
<dbReference type="AlphaFoldDB" id="A0AAE9Y5F8"/>
<accession>A0AAE9Y5F8</accession>
<protein>
    <submittedName>
        <fullName evidence="2">Uncharacterized protein</fullName>
    </submittedName>
</protein>
<gene>
    <name evidence="2" type="ORF">PO878_14750</name>
</gene>
<feature type="compositionally biased region" description="Basic and acidic residues" evidence="1">
    <location>
        <begin position="1"/>
        <end position="10"/>
    </location>
</feature>
<name>A0AAE9Y5F8_9ACTN</name>